<evidence type="ECO:0000256" key="11">
    <source>
        <dbReference type="SAM" id="Coils"/>
    </source>
</evidence>
<evidence type="ECO:0000256" key="5">
    <source>
        <dbReference type="ARBA" id="ARBA00022840"/>
    </source>
</evidence>
<evidence type="ECO:0000256" key="3">
    <source>
        <dbReference type="ARBA" id="ARBA00022598"/>
    </source>
</evidence>
<dbReference type="InterPro" id="IPR017958">
    <property type="entry name" value="Gln-tRNA_amidoTrfase_suB_CS"/>
</dbReference>
<dbReference type="InterPro" id="IPR023168">
    <property type="entry name" value="GatB_Yqey_C_2"/>
</dbReference>
<protein>
    <recommendedName>
        <fullName evidence="10">Aspartyl/glutamyl-tRNA(Asn/Gln) amidotransferase subunit B</fullName>
        <shortName evidence="10">Asp/Glu-ADT subunit B</shortName>
        <ecNumber evidence="10">6.3.5.-</ecNumber>
    </recommendedName>
</protein>
<keyword evidence="4 10" id="KW-0547">Nucleotide-binding</keyword>
<evidence type="ECO:0000256" key="1">
    <source>
        <dbReference type="ARBA" id="ARBA00005306"/>
    </source>
</evidence>
<dbReference type="OrthoDB" id="9804078at2"/>
<keyword evidence="5 10" id="KW-0067">ATP-binding</keyword>
<dbReference type="SUPFAM" id="SSF89095">
    <property type="entry name" value="GatB/YqeY motif"/>
    <property type="match status" value="1"/>
</dbReference>
<dbReference type="GO" id="GO:0050566">
    <property type="term" value="F:asparaginyl-tRNA synthase (glutamine-hydrolyzing) activity"/>
    <property type="evidence" value="ECO:0007669"/>
    <property type="project" value="RHEA"/>
</dbReference>
<dbReference type="Pfam" id="PF02934">
    <property type="entry name" value="GatB_N"/>
    <property type="match status" value="1"/>
</dbReference>
<keyword evidence="6 10" id="KW-0648">Protein biosynthesis</keyword>
<gene>
    <name evidence="13" type="primary">MCYN0324</name>
    <name evidence="10" type="synonym">gatB</name>
    <name evidence="13" type="ORF">NCTC10166_00657</name>
</gene>
<dbReference type="PANTHER" id="PTHR11659">
    <property type="entry name" value="GLUTAMYL-TRNA GLN AMIDOTRANSFERASE SUBUNIT B MITOCHONDRIAL AND PROKARYOTIC PET112-RELATED"/>
    <property type="match status" value="1"/>
</dbReference>
<dbReference type="InterPro" id="IPR003789">
    <property type="entry name" value="Asn/Gln_tRNA_amidoTrase-B-like"/>
</dbReference>
<evidence type="ECO:0000259" key="12">
    <source>
        <dbReference type="SMART" id="SM00845"/>
    </source>
</evidence>
<keyword evidence="3 10" id="KW-0436">Ligase</keyword>
<dbReference type="GO" id="GO:0005524">
    <property type="term" value="F:ATP binding"/>
    <property type="evidence" value="ECO:0007669"/>
    <property type="project" value="UniProtKB-KW"/>
</dbReference>
<evidence type="ECO:0000256" key="9">
    <source>
        <dbReference type="ARBA" id="ARBA00047913"/>
    </source>
</evidence>
<dbReference type="GO" id="GO:0016740">
    <property type="term" value="F:transferase activity"/>
    <property type="evidence" value="ECO:0007669"/>
    <property type="project" value="UniProtKB-KW"/>
</dbReference>
<keyword evidence="13" id="KW-0808">Transferase</keyword>
<dbReference type="RefSeq" id="WP_129720051.1">
    <property type="nucleotide sequence ID" value="NZ_LR214951.1"/>
</dbReference>
<dbReference type="InterPro" id="IPR014746">
    <property type="entry name" value="Gln_synth/guanido_kin_cat_dom"/>
</dbReference>
<organism evidence="13 14">
    <name type="scientific">Mesomycoplasma neurolyticum</name>
    <dbReference type="NCBI Taxonomy" id="2120"/>
    <lineage>
        <taxon>Bacteria</taxon>
        <taxon>Bacillati</taxon>
        <taxon>Mycoplasmatota</taxon>
        <taxon>Mycoplasmoidales</taxon>
        <taxon>Metamycoplasmataceae</taxon>
        <taxon>Mesomycoplasma</taxon>
    </lineage>
</organism>
<dbReference type="EC" id="6.3.5.-" evidence="10"/>
<evidence type="ECO:0000313" key="14">
    <source>
        <dbReference type="Proteomes" id="UP000289440"/>
    </source>
</evidence>
<dbReference type="InterPro" id="IPR004413">
    <property type="entry name" value="GatB"/>
</dbReference>
<feature type="domain" description="Asn/Gln amidotransferase" evidence="12">
    <location>
        <begin position="322"/>
        <end position="465"/>
    </location>
</feature>
<proteinExistence type="inferred from homology"/>
<evidence type="ECO:0000256" key="8">
    <source>
        <dbReference type="ARBA" id="ARBA00047380"/>
    </source>
</evidence>
<evidence type="ECO:0000256" key="10">
    <source>
        <dbReference type="HAMAP-Rule" id="MF_00121"/>
    </source>
</evidence>
<evidence type="ECO:0000313" key="13">
    <source>
        <dbReference type="EMBL" id="VEU59678.1"/>
    </source>
</evidence>
<dbReference type="GO" id="GO:0050567">
    <property type="term" value="F:glutaminyl-tRNA synthase (glutamine-hydrolyzing) activity"/>
    <property type="evidence" value="ECO:0007669"/>
    <property type="project" value="UniProtKB-UniRule"/>
</dbReference>
<keyword evidence="11" id="KW-0175">Coiled coil</keyword>
<evidence type="ECO:0000256" key="2">
    <source>
        <dbReference type="ARBA" id="ARBA00011123"/>
    </source>
</evidence>
<keyword evidence="14" id="KW-1185">Reference proteome</keyword>
<dbReference type="InterPro" id="IPR006075">
    <property type="entry name" value="Asn/Gln-tRNA_Trfase_suB/E_cat"/>
</dbReference>
<evidence type="ECO:0000256" key="6">
    <source>
        <dbReference type="ARBA" id="ARBA00022917"/>
    </source>
</evidence>
<dbReference type="SUPFAM" id="SSF55931">
    <property type="entry name" value="Glutamine synthetase/guanido kinase"/>
    <property type="match status" value="1"/>
</dbReference>
<accession>A0A449A614</accession>
<dbReference type="PROSITE" id="PS01234">
    <property type="entry name" value="GATB"/>
    <property type="match status" value="1"/>
</dbReference>
<dbReference type="Gene3D" id="1.10.10.410">
    <property type="match status" value="1"/>
</dbReference>
<reference evidence="13 14" key="1">
    <citation type="submission" date="2019-01" db="EMBL/GenBank/DDBJ databases">
        <authorList>
            <consortium name="Pathogen Informatics"/>
        </authorList>
    </citation>
    <scope>NUCLEOTIDE SEQUENCE [LARGE SCALE GENOMIC DNA]</scope>
    <source>
        <strain evidence="13 14">NCTC10166</strain>
    </source>
</reference>
<sequence length="469" mass="54698">MNKYNVVIGIEIHLELNTKSKMFSSAPNDFNAPVNENVNLIDIAYPGTMPTVNKEAVIKAIQLAKVLKMEIESHLCFDRKNYYYPDLPKGFQITQQFRPIGKNGVVQIEQNNNKKNIEIERIHIEEDTAKQIHKENLTYLNYNRAGVPLIEIVTKPVINNANEAVLYVDQIIKIAKFLNISDAKLEEGSLRADINISLNKPNEVFGTKVEIKNINSLNNIKKAIELEIQEQTKKLDQNLKITQQTKRFDDIQQKNIVMREKTDSVDYRYFPEPNIPIMKLSDNFINSIKVNKMHWEWIEEYQQLGINNKFIEQLINDIDLLNFFEEINYEDKNKSVKFLFSEIVPLIKNNGYKNLKIQPKDIVEILNLEKNNSISSKQAKELVIYKNNEELNIQELVKKYKIQQLENIDEISALIETLIEKNKEMLNDYSTRRERVLKFFLGQIMKETKGNANPQLANKILIEKIEKIN</sequence>
<comment type="catalytic activity">
    <reaction evidence="9 10">
        <text>L-glutamyl-tRNA(Gln) + L-glutamine + ATP + H2O = L-glutaminyl-tRNA(Gln) + L-glutamate + ADP + phosphate + H(+)</text>
        <dbReference type="Rhea" id="RHEA:17521"/>
        <dbReference type="Rhea" id="RHEA-COMP:9681"/>
        <dbReference type="Rhea" id="RHEA-COMP:9684"/>
        <dbReference type="ChEBI" id="CHEBI:15377"/>
        <dbReference type="ChEBI" id="CHEBI:15378"/>
        <dbReference type="ChEBI" id="CHEBI:29985"/>
        <dbReference type="ChEBI" id="CHEBI:30616"/>
        <dbReference type="ChEBI" id="CHEBI:43474"/>
        <dbReference type="ChEBI" id="CHEBI:58359"/>
        <dbReference type="ChEBI" id="CHEBI:78520"/>
        <dbReference type="ChEBI" id="CHEBI:78521"/>
        <dbReference type="ChEBI" id="CHEBI:456216"/>
    </reaction>
</comment>
<comment type="function">
    <text evidence="7 10">Allows the formation of correctly charged Asn-tRNA(Asn) or Gln-tRNA(Gln) through the transamidation of misacylated Asp-tRNA(Asn) or Glu-tRNA(Gln) in organisms which lack either or both of asparaginyl-tRNA or glutaminyl-tRNA synthetases. The reaction takes place in the presence of glutamine and ATP through an activated phospho-Asp-tRNA(Asn) or phospho-Glu-tRNA(Gln).</text>
</comment>
<dbReference type="KEGG" id="mnu:NCTC10166_00657"/>
<dbReference type="GO" id="GO:0006412">
    <property type="term" value="P:translation"/>
    <property type="evidence" value="ECO:0007669"/>
    <property type="project" value="UniProtKB-UniRule"/>
</dbReference>
<comment type="catalytic activity">
    <reaction evidence="8 10">
        <text>L-aspartyl-tRNA(Asn) + L-glutamine + ATP + H2O = L-asparaginyl-tRNA(Asn) + L-glutamate + ADP + phosphate + 2 H(+)</text>
        <dbReference type="Rhea" id="RHEA:14513"/>
        <dbReference type="Rhea" id="RHEA-COMP:9674"/>
        <dbReference type="Rhea" id="RHEA-COMP:9677"/>
        <dbReference type="ChEBI" id="CHEBI:15377"/>
        <dbReference type="ChEBI" id="CHEBI:15378"/>
        <dbReference type="ChEBI" id="CHEBI:29985"/>
        <dbReference type="ChEBI" id="CHEBI:30616"/>
        <dbReference type="ChEBI" id="CHEBI:43474"/>
        <dbReference type="ChEBI" id="CHEBI:58359"/>
        <dbReference type="ChEBI" id="CHEBI:78515"/>
        <dbReference type="ChEBI" id="CHEBI:78516"/>
        <dbReference type="ChEBI" id="CHEBI:456216"/>
    </reaction>
</comment>
<dbReference type="SMART" id="SM00845">
    <property type="entry name" value="GatB_Yqey"/>
    <property type="match status" value="1"/>
</dbReference>
<evidence type="ECO:0000256" key="4">
    <source>
        <dbReference type="ARBA" id="ARBA00022741"/>
    </source>
</evidence>
<comment type="subunit">
    <text evidence="2 10">Heterotrimer of A, B and C subunits.</text>
</comment>
<dbReference type="NCBIfam" id="NF004014">
    <property type="entry name" value="PRK05477.1-4"/>
    <property type="match status" value="1"/>
</dbReference>
<dbReference type="AlphaFoldDB" id="A0A449A614"/>
<name>A0A449A614_9BACT</name>
<dbReference type="PANTHER" id="PTHR11659:SF0">
    <property type="entry name" value="GLUTAMYL-TRNA(GLN) AMIDOTRANSFERASE SUBUNIT B, MITOCHONDRIAL"/>
    <property type="match status" value="1"/>
</dbReference>
<dbReference type="NCBIfam" id="NF004012">
    <property type="entry name" value="PRK05477.1-2"/>
    <property type="match status" value="1"/>
</dbReference>
<dbReference type="Proteomes" id="UP000289440">
    <property type="component" value="Chromosome"/>
</dbReference>
<dbReference type="InterPro" id="IPR018027">
    <property type="entry name" value="Asn/Gln_amidotransferase"/>
</dbReference>
<dbReference type="HAMAP" id="MF_00121">
    <property type="entry name" value="GatB"/>
    <property type="match status" value="1"/>
</dbReference>
<evidence type="ECO:0000256" key="7">
    <source>
        <dbReference type="ARBA" id="ARBA00024799"/>
    </source>
</evidence>
<dbReference type="GO" id="GO:0070681">
    <property type="term" value="P:glutaminyl-tRNAGln biosynthesis via transamidation"/>
    <property type="evidence" value="ECO:0007669"/>
    <property type="project" value="TreeGrafter"/>
</dbReference>
<dbReference type="NCBIfam" id="TIGR00133">
    <property type="entry name" value="gatB"/>
    <property type="match status" value="1"/>
</dbReference>
<comment type="similarity">
    <text evidence="1 10">Belongs to the GatB/GatE family. GatB subfamily.</text>
</comment>
<dbReference type="Pfam" id="PF02637">
    <property type="entry name" value="GatB_Yqey"/>
    <property type="match status" value="1"/>
</dbReference>
<dbReference type="InterPro" id="IPR017959">
    <property type="entry name" value="Asn/Gln-tRNA_amidoTrfase_suB/E"/>
</dbReference>
<feature type="coiled-coil region" evidence="11">
    <location>
        <begin position="386"/>
        <end position="428"/>
    </location>
</feature>
<dbReference type="FunFam" id="1.10.10.410:FF:000001">
    <property type="entry name" value="Aspartyl/glutamyl-tRNA(Asn/Gln) amidotransferase subunit B"/>
    <property type="match status" value="1"/>
</dbReference>
<dbReference type="EMBL" id="LR214951">
    <property type="protein sequence ID" value="VEU59678.1"/>
    <property type="molecule type" value="Genomic_DNA"/>
</dbReference>